<gene>
    <name evidence="1" type="ORF">GCM10022256_08410</name>
</gene>
<organism evidence="1 2">
    <name type="scientific">Frondihabitans peucedani</name>
    <dbReference type="NCBI Taxonomy" id="598626"/>
    <lineage>
        <taxon>Bacteria</taxon>
        <taxon>Bacillati</taxon>
        <taxon>Actinomycetota</taxon>
        <taxon>Actinomycetes</taxon>
        <taxon>Micrococcales</taxon>
        <taxon>Microbacteriaceae</taxon>
        <taxon>Frondihabitans</taxon>
    </lineage>
</organism>
<name>A0ABP8DZ11_9MICO</name>
<dbReference type="InterPro" id="IPR003772">
    <property type="entry name" value="YceD"/>
</dbReference>
<keyword evidence="2" id="KW-1185">Reference proteome</keyword>
<evidence type="ECO:0000313" key="1">
    <source>
        <dbReference type="EMBL" id="GAA4265229.1"/>
    </source>
</evidence>
<dbReference type="PANTHER" id="PTHR34374:SF1">
    <property type="entry name" value="LARGE RIBOSOMAL RNA SUBUNIT ACCUMULATION PROTEIN YCED HOMOLOG 1, CHLOROPLASTIC"/>
    <property type="match status" value="1"/>
</dbReference>
<sequence length="185" mass="20414">MPHFEKTPYTVPVFDLMHRPGEMRESVLEVAAPAKLGEGLVAVQEGAPIGIDLRIESLHDGLLVSAHVSAEAAGECSRCLKPITESVEVDFAEVFAYSIDEAFDYQVQDDHVDLEPVVRDAVVLSLPFQPVCRPDCPGLDPETGERIEDLDDYQPREVIDPRWSALSQLVSDNDRVGETDTKPTD</sequence>
<dbReference type="Pfam" id="PF02620">
    <property type="entry name" value="YceD"/>
    <property type="match status" value="1"/>
</dbReference>
<evidence type="ECO:0000313" key="2">
    <source>
        <dbReference type="Proteomes" id="UP001501594"/>
    </source>
</evidence>
<dbReference type="PANTHER" id="PTHR34374">
    <property type="entry name" value="LARGE RIBOSOMAL RNA SUBUNIT ACCUMULATION PROTEIN YCED HOMOLOG 1, CHLOROPLASTIC"/>
    <property type="match status" value="1"/>
</dbReference>
<protein>
    <submittedName>
        <fullName evidence="1">DUF177 domain-containing protein</fullName>
    </submittedName>
</protein>
<comment type="caution">
    <text evidence="1">The sequence shown here is derived from an EMBL/GenBank/DDBJ whole genome shotgun (WGS) entry which is preliminary data.</text>
</comment>
<dbReference type="EMBL" id="BAABAU010000001">
    <property type="protein sequence ID" value="GAA4265229.1"/>
    <property type="molecule type" value="Genomic_DNA"/>
</dbReference>
<proteinExistence type="predicted"/>
<accession>A0ABP8DZ11</accession>
<reference evidence="2" key="1">
    <citation type="journal article" date="2019" name="Int. J. Syst. Evol. Microbiol.">
        <title>The Global Catalogue of Microorganisms (GCM) 10K type strain sequencing project: providing services to taxonomists for standard genome sequencing and annotation.</title>
        <authorList>
            <consortium name="The Broad Institute Genomics Platform"/>
            <consortium name="The Broad Institute Genome Sequencing Center for Infectious Disease"/>
            <person name="Wu L."/>
            <person name="Ma J."/>
        </authorList>
    </citation>
    <scope>NUCLEOTIDE SEQUENCE [LARGE SCALE GENOMIC DNA]</scope>
    <source>
        <strain evidence="2">JCM 17442</strain>
    </source>
</reference>
<dbReference type="Proteomes" id="UP001501594">
    <property type="component" value="Unassembled WGS sequence"/>
</dbReference>